<keyword evidence="1" id="KW-0378">Hydrolase</keyword>
<dbReference type="SUPFAM" id="SSF56988">
    <property type="entry name" value="Anthrax protective antigen"/>
    <property type="match status" value="1"/>
</dbReference>
<name>A0A6G3X6W1_9ACTN</name>
<organism evidence="1">
    <name type="scientific">Streptomyces sp. SID7499</name>
    <dbReference type="NCBI Taxonomy" id="2706086"/>
    <lineage>
        <taxon>Bacteria</taxon>
        <taxon>Bacillati</taxon>
        <taxon>Actinomycetota</taxon>
        <taxon>Actinomycetes</taxon>
        <taxon>Kitasatosporales</taxon>
        <taxon>Streptomycetaceae</taxon>
        <taxon>Streptomyces</taxon>
    </lineage>
</organism>
<sequence>KAGEKHDFKLEMFQDTGGASMFLRWETDGLKKQIVPESAFTPPADFEVYPVALNVAENGKRLQATFRDRVSDYRKVKDHLKIEVDTSPMPVKSVNRASDNPRALIIDLAAPVLKDQRVKVVYDGKGGVKSGTETVPEIGRTARNLSTHRLTTTWGDKLDKNHPLPEYPRPQQVRDQWKNLNGPWEFAGATEGEQPVFGKKLDEKI</sequence>
<comment type="caution">
    <text evidence="1">The sequence shown here is derived from an EMBL/GenBank/DDBJ whole genome shotgun (WGS) entry which is preliminary data.</text>
</comment>
<dbReference type="AlphaFoldDB" id="A0A6G3X6W1"/>
<protein>
    <submittedName>
        <fullName evidence="1">Glycoside hydrolase family 2</fullName>
    </submittedName>
</protein>
<proteinExistence type="predicted"/>
<evidence type="ECO:0000313" key="1">
    <source>
        <dbReference type="EMBL" id="NEE13382.1"/>
    </source>
</evidence>
<reference evidence="1" key="1">
    <citation type="submission" date="2020-01" db="EMBL/GenBank/DDBJ databases">
        <title>Insect and environment-associated Actinomycetes.</title>
        <authorList>
            <person name="Currrie C."/>
            <person name="Chevrette M."/>
            <person name="Carlson C."/>
            <person name="Stubbendieck R."/>
            <person name="Wendt-Pienkowski E."/>
        </authorList>
    </citation>
    <scope>NUCLEOTIDE SEQUENCE</scope>
    <source>
        <strain evidence="1">SID7499</strain>
    </source>
</reference>
<feature type="non-terminal residue" evidence="1">
    <location>
        <position position="205"/>
    </location>
</feature>
<gene>
    <name evidence="1" type="ORF">G3M58_43880</name>
</gene>
<dbReference type="GO" id="GO:0016787">
    <property type="term" value="F:hydrolase activity"/>
    <property type="evidence" value="ECO:0007669"/>
    <property type="project" value="UniProtKB-KW"/>
</dbReference>
<dbReference type="EMBL" id="JAAGMN010004534">
    <property type="protein sequence ID" value="NEE13382.1"/>
    <property type="molecule type" value="Genomic_DNA"/>
</dbReference>
<accession>A0A6G3X6W1</accession>
<feature type="non-terminal residue" evidence="1">
    <location>
        <position position="1"/>
    </location>
</feature>